<dbReference type="InterPro" id="IPR036770">
    <property type="entry name" value="Ankyrin_rpt-contain_sf"/>
</dbReference>
<feature type="region of interest" description="Disordered" evidence="4">
    <location>
        <begin position="3524"/>
        <end position="3562"/>
    </location>
</feature>
<feature type="region of interest" description="Disordered" evidence="4">
    <location>
        <begin position="883"/>
        <end position="911"/>
    </location>
</feature>
<feature type="compositionally biased region" description="Polar residues" evidence="4">
    <location>
        <begin position="883"/>
        <end position="894"/>
    </location>
</feature>
<feature type="region of interest" description="Disordered" evidence="4">
    <location>
        <begin position="2928"/>
        <end position="2957"/>
    </location>
</feature>
<feature type="compositionally biased region" description="Polar residues" evidence="4">
    <location>
        <begin position="3799"/>
        <end position="3810"/>
    </location>
</feature>
<feature type="compositionally biased region" description="Basic and acidic residues" evidence="4">
    <location>
        <begin position="4468"/>
        <end position="4485"/>
    </location>
</feature>
<feature type="compositionally biased region" description="Polar residues" evidence="4">
    <location>
        <begin position="3588"/>
        <end position="3599"/>
    </location>
</feature>
<feature type="region of interest" description="Disordered" evidence="4">
    <location>
        <begin position="4175"/>
        <end position="4203"/>
    </location>
</feature>
<feature type="region of interest" description="Disordered" evidence="4">
    <location>
        <begin position="50"/>
        <end position="75"/>
    </location>
</feature>
<feature type="region of interest" description="Disordered" evidence="4">
    <location>
        <begin position="2360"/>
        <end position="2395"/>
    </location>
</feature>
<evidence type="ECO:0000313" key="5">
    <source>
        <dbReference type="EMBL" id="KPI89161.1"/>
    </source>
</evidence>
<feature type="region of interest" description="Disordered" evidence="4">
    <location>
        <begin position="4853"/>
        <end position="4892"/>
    </location>
</feature>
<keyword evidence="6" id="KW-1185">Reference proteome</keyword>
<dbReference type="Pfam" id="PF12796">
    <property type="entry name" value="Ank_2"/>
    <property type="match status" value="1"/>
</dbReference>
<feature type="region of interest" description="Disordered" evidence="4">
    <location>
        <begin position="374"/>
        <end position="410"/>
    </location>
</feature>
<feature type="compositionally biased region" description="Polar residues" evidence="4">
    <location>
        <begin position="1534"/>
        <end position="1557"/>
    </location>
</feature>
<feature type="region of interest" description="Disordered" evidence="4">
    <location>
        <begin position="1744"/>
        <end position="1771"/>
    </location>
</feature>
<feature type="region of interest" description="Disordered" evidence="4">
    <location>
        <begin position="2170"/>
        <end position="2198"/>
    </location>
</feature>
<feature type="compositionally biased region" description="Low complexity" evidence="4">
    <location>
        <begin position="2501"/>
        <end position="2520"/>
    </location>
</feature>
<dbReference type="Gene3D" id="1.25.40.20">
    <property type="entry name" value="Ankyrin repeat-containing domain"/>
    <property type="match status" value="2"/>
</dbReference>
<feature type="compositionally biased region" description="Polar residues" evidence="4">
    <location>
        <begin position="4192"/>
        <end position="4203"/>
    </location>
</feature>
<dbReference type="VEuPathDB" id="TriTrypDB:Lsey_0030_0130"/>
<feature type="compositionally biased region" description="Low complexity" evidence="4">
    <location>
        <begin position="825"/>
        <end position="835"/>
    </location>
</feature>
<feature type="region of interest" description="Disordered" evidence="4">
    <location>
        <begin position="2452"/>
        <end position="2471"/>
    </location>
</feature>
<evidence type="ECO:0000256" key="2">
    <source>
        <dbReference type="ARBA" id="ARBA00023043"/>
    </source>
</evidence>
<dbReference type="PANTHER" id="PTHR24198">
    <property type="entry name" value="ANKYRIN REPEAT AND PROTEIN KINASE DOMAIN-CONTAINING PROTEIN"/>
    <property type="match status" value="1"/>
</dbReference>
<feature type="region of interest" description="Disordered" evidence="4">
    <location>
        <begin position="4254"/>
        <end position="4288"/>
    </location>
</feature>
<dbReference type="OMA" id="EYYLEYC"/>
<feature type="compositionally biased region" description="Low complexity" evidence="4">
    <location>
        <begin position="2186"/>
        <end position="2198"/>
    </location>
</feature>
<dbReference type="SUPFAM" id="SSF48403">
    <property type="entry name" value="Ankyrin repeat"/>
    <property type="match status" value="2"/>
</dbReference>
<protein>
    <recommendedName>
        <fullName evidence="7">Ankyrin repeat protein</fullName>
    </recommendedName>
</protein>
<evidence type="ECO:0000256" key="4">
    <source>
        <dbReference type="SAM" id="MobiDB-lite"/>
    </source>
</evidence>
<feature type="compositionally biased region" description="Polar residues" evidence="4">
    <location>
        <begin position="4329"/>
        <end position="4341"/>
    </location>
</feature>
<feature type="region of interest" description="Disordered" evidence="4">
    <location>
        <begin position="4391"/>
        <end position="4427"/>
    </location>
</feature>
<feature type="compositionally biased region" description="Pro residues" evidence="4">
    <location>
        <begin position="4859"/>
        <end position="4872"/>
    </location>
</feature>
<feature type="region of interest" description="Disordered" evidence="4">
    <location>
        <begin position="4453"/>
        <end position="4499"/>
    </location>
</feature>
<proteinExistence type="predicted"/>
<feature type="region of interest" description="Disordered" evidence="4">
    <location>
        <begin position="3293"/>
        <end position="3349"/>
    </location>
</feature>
<feature type="compositionally biased region" description="Low complexity" evidence="4">
    <location>
        <begin position="257"/>
        <end position="268"/>
    </location>
</feature>
<name>A0A0N1I1T0_LEPSE</name>
<dbReference type="SMART" id="SM00248">
    <property type="entry name" value="ANK"/>
    <property type="match status" value="14"/>
</dbReference>
<feature type="region of interest" description="Disordered" evidence="4">
    <location>
        <begin position="1495"/>
        <end position="1559"/>
    </location>
</feature>
<dbReference type="OrthoDB" id="20872at2759"/>
<dbReference type="InterPro" id="IPR002110">
    <property type="entry name" value="Ankyrin_rpt"/>
</dbReference>
<dbReference type="Proteomes" id="UP000038009">
    <property type="component" value="Unassembled WGS sequence"/>
</dbReference>
<dbReference type="EMBL" id="LJSK01000030">
    <property type="protein sequence ID" value="KPI89161.1"/>
    <property type="molecule type" value="Genomic_DNA"/>
</dbReference>
<dbReference type="PANTHER" id="PTHR24198:SF165">
    <property type="entry name" value="ANKYRIN REPEAT-CONTAINING PROTEIN-RELATED"/>
    <property type="match status" value="1"/>
</dbReference>
<feature type="compositionally biased region" description="Basic and acidic residues" evidence="4">
    <location>
        <begin position="4175"/>
        <end position="4191"/>
    </location>
</feature>
<feature type="region of interest" description="Disordered" evidence="4">
    <location>
        <begin position="3041"/>
        <end position="3061"/>
    </location>
</feature>
<accession>A0A0N1I1T0</accession>
<feature type="compositionally biased region" description="Acidic residues" evidence="4">
    <location>
        <begin position="2065"/>
        <end position="2075"/>
    </location>
</feature>
<feature type="region of interest" description="Disordered" evidence="4">
    <location>
        <begin position="2501"/>
        <end position="2541"/>
    </location>
</feature>
<feature type="region of interest" description="Disordered" evidence="4">
    <location>
        <begin position="247"/>
        <end position="274"/>
    </location>
</feature>
<organism evidence="5 6">
    <name type="scientific">Leptomonas seymouri</name>
    <dbReference type="NCBI Taxonomy" id="5684"/>
    <lineage>
        <taxon>Eukaryota</taxon>
        <taxon>Discoba</taxon>
        <taxon>Euglenozoa</taxon>
        <taxon>Kinetoplastea</taxon>
        <taxon>Metakinetoplastina</taxon>
        <taxon>Trypanosomatida</taxon>
        <taxon>Trypanosomatidae</taxon>
        <taxon>Leishmaniinae</taxon>
        <taxon>Leptomonas</taxon>
    </lineage>
</organism>
<dbReference type="Pfam" id="PF00023">
    <property type="entry name" value="Ank"/>
    <property type="match status" value="1"/>
</dbReference>
<keyword evidence="3" id="KW-0175">Coiled coil</keyword>
<feature type="region of interest" description="Disordered" evidence="4">
    <location>
        <begin position="825"/>
        <end position="847"/>
    </location>
</feature>
<comment type="caution">
    <text evidence="5">The sequence shown here is derived from an EMBL/GenBank/DDBJ whole genome shotgun (WGS) entry which is preliminary data.</text>
</comment>
<feature type="region of interest" description="Disordered" evidence="4">
    <location>
        <begin position="3994"/>
        <end position="4018"/>
    </location>
</feature>
<feature type="compositionally biased region" description="Polar residues" evidence="4">
    <location>
        <begin position="2362"/>
        <end position="2372"/>
    </location>
</feature>
<feature type="region of interest" description="Disordered" evidence="4">
    <location>
        <begin position="2044"/>
        <end position="2088"/>
    </location>
</feature>
<evidence type="ECO:0008006" key="7">
    <source>
        <dbReference type="Google" id="ProtNLM"/>
    </source>
</evidence>
<feature type="compositionally biased region" description="Low complexity" evidence="4">
    <location>
        <begin position="3778"/>
        <end position="3798"/>
    </location>
</feature>
<feature type="coiled-coil region" evidence="3">
    <location>
        <begin position="4208"/>
        <end position="4235"/>
    </location>
</feature>
<evidence type="ECO:0000256" key="1">
    <source>
        <dbReference type="ARBA" id="ARBA00022737"/>
    </source>
</evidence>
<gene>
    <name evidence="5" type="ORF">ABL78_1724</name>
</gene>
<feature type="compositionally biased region" description="Basic and acidic residues" evidence="4">
    <location>
        <begin position="3999"/>
        <end position="4010"/>
    </location>
</feature>
<feature type="region of interest" description="Disordered" evidence="4">
    <location>
        <begin position="966"/>
        <end position="986"/>
    </location>
</feature>
<feature type="compositionally biased region" description="Polar residues" evidence="4">
    <location>
        <begin position="2933"/>
        <end position="2949"/>
    </location>
</feature>
<feature type="compositionally biased region" description="Basic and acidic residues" evidence="4">
    <location>
        <begin position="2076"/>
        <end position="2088"/>
    </location>
</feature>
<sequence length="4969" mass="531451">MENDSETRRDAAAVALDALRDVQLLDSASDAGVLNLLRNLSAFLGTASAEPRLHNKTGPGAGGTSTSPVLAEGSDGNFAKARNGDVVALGALPPPPAFLHGGLKRLRLLLAARNGTLQYESYQQDTQWASLLRQTSSQMASWRRMSRGAVGQVAIGQLRDEGLTIEDSNESSFVAALQQGQLDALSPAAACPVRCQVCPTFSTPSLQRVDELSYGPLRSTTTAAAGATSSEQELAMDEEAMVLSEGGEYHDSADETPAMASPSSDSASLFREKNRGSNRPVRALLLRADMAIESAPDAWYAYWCTAAPVKAPTTANGGEASGCWSPTQGASYDASRTHWRSSSARLQTKRPSRYSASYAIEEYLQVAQAARQRRARRTPYSTMMKTGTTDDAKDEVASDEEREDERTAPDSYLSSRFMLPSSTCGYNNFSSTMCRTDRRSPRSIYFEVHLSLSYLLALQGTVSTCSLAAAAATKRSVSSNSVVVGLCDEELAATANGCTHGPQHYRSTHLGHTCGPARLKTAQRGATAAPQVSAGVSVSVVARYTASAASTTSCDESSVTEVVLLAVWQHKDNSIIPVTSEQGTPVYLRMEVPRYSTVKAAAAAAAPTRLDCDVTEEEDIAGVLSDVDSGEAARQSTLAQATHAPPTTTFLPTLTLVSLKDAGEAIVKTQQGDAAPNVVPSLLDICPATVVFGLLYTPSSDSLRFRLNNYVHPGELNFGMVAAPAADSHSISSSDLPARLYPATTLSLDEHGWERWYNYQTMMWARARQRRPGVSAQGSTGNASAKAETAAGYNSSLPTQAVSNAVVRFAFEPAHLLYGPPLTVPAPQRAAPRSAAQKREAASHRRPRGELVCLLDTQCKSAQMLNVLTNVAALAGLMSGQRLQQQPDSASSANQHDEVPPGFSEGSLTKSHTAASAAPLFGSRDRRVREVLTYVQKLLNSPAAEGALFYPPVRIYRHSSHCPPKDLYPLPRSSAEDDGEDVMEEGKDHRVRKAGTAAAGAPPSSTPPIRRQLGAGLNLRASLTAATAHLYWHEIIPENIRLTPLCAALASRQPAMAYAICTHPLTSFCDSANEGQQRVQQQQQRRTALYTACALGYADVLAVLLERIPVEEILSYFGLVIEGEARAALQQSYTKAETLFFSNYRLNALSAAACLSSSSQLCNMGSDSSRSGTSPPSSSSAARMYCTNECQRPLLDVFSIYSTSRSLYTPLHVALLGVIRESHIEEESSDSQDEAGDEEQPSLAELLDTAAASPSIAQAMGGLRRQTACATLLLNCLYDLLLVAPSSSAASADGGISPANKAATAAVADSSRPAMPGGRSLPREADHAGTSSGLSGQKHFTAAGAELLASALNLQSRAGETALLLAVRHSNCPVAIRLLKLGAQAACMDRVTHLFTLELACANRCSPIAEALLSGSSSPYATSPVLLNHAGIATALCWCAINNMHAVLQKLLRCESIDVNAGFEGSSPLHLAITFGSVEAALALLNGTQPKTLATTATEVVGRPTSSRPRSNNEGGDNRQARNRVGTGVERNKNLSPHSQANAAPPITQTNGSNVKNGATAHEKPLLDVNIPHERTRCTALHLACERGQLRVIHALLQQWHAQLNIPAANTNYTPLLSALANGREDAALRVLEYSKDELRRGRAVLDLAAIDHNGDTALHLAARRGLVMAMEYMLVQFCDEEVTRLAQLHAQLRNSPAFLSATCIVPLHAVNKQGKSALLVAIQYDQADTAEVLVSTLIDRQGIDGGENGQESNSIKTEETDDGQGPTESNAASVCEIPSFGGALIDGTCMALHQAFKKRLYTVVDLMLSAPSAECLFPVSQAFREAVQQHAERRRDNRALMALIEGVNESGEGDDELARVSPAPRSRVAGQNRSSFVRLLLKRAAGPTVSPSAALHLLLRGFVLPELCVYLSGVAAESTVVGVQNSTAMAYAELLMGYLQEHAGLVVAPTRMVGFCREVWGSLQAWMRAKAAQTQPKHLQRRENKGKARRQNNSVSFSEGLTKARRGTASPSTLLYTHAEMKEHKHEPPMVWLCRVLLPSESTAHREKSHRGSAGGSSTTAAEGGDDTIDSSEGSEEREKEAEEEMKKYGDALRSALNRKSLSLDIARVIRLYGSTAGGARAIEEIESLVRAYVTAKANAQARQMRQRRATPNKKFSLFSRLEFTATSKVSDSDDEKGESEASKATRSTSTSRGNTTSGAAIITASDADVSKEVVGNEVLFTTPVGFTVLQLAAALGLPEVTAFLVEKYKLHPLYAPAQDLHGERNAGPLASDGPFSNELTGVANAAGGTKADGGTRAIEIGSTSSSPFASLNAVVAAAVVATPGREEEEEHLRVINSYTVRAIARLTTPLALVSAGAKSAPTSTTDTASRVSHLPAGNEQHVVEDGESGGSGGAGSKTWFYWTPYRLAIRTGSVDMVRMLLRTTENGEQRGRLSCKGSLTCSLDKQNFKEEEASSAERSSESHAATRHSQIVDFKEPQWADPFQRTALQELIASIAGATSSSASASSSGSGDGSSMAESMRDPTGASALDEHSQSRATSTLAAAEDMVALLLRHGAQPNGLFDSTGCDAWMLALTGSETDGFVHAAAASGGSVKAEGEGEEERDRALPLTVFSGPGVESCLRLLLRFHTPLLGRAPAVAGKSALGQDLADEESSTDAFFNEQLLQHRNTLLHKWKRLACMRDSSSATREKLAAMKRHQMMVEEAASASTDIENTDGVDEGGFVFDAAQALIEAYRTVSQDNIVVLPPHATNAMMDGLSMSSLNHPTLAPFLTFGQTDADVISDNSSGTAVALTSAERAHQPSQLWNDDNNPMCDGAPYVHPAAGANCKGKLIAALRLCYRTVLLYLCVDHAPQQLIRLLQAYTLDVVPVRARHPFSGDTVVTRLLRKARERLLASGSTPTDEEVDNIAARVIEGVNRLDLGKCTAGDNKRNTTSADQPLALSESQQRAYRDPTEDPGASILIHTSLALIHLLPRLDSASPEAHNNAILQSILFHPSFDNETALSFAAYLAYVPLISCIVQSTAPPAMVKEVANAKIDWNSKHNSRSTQRRASREQREAPMQIDEPDAALFATHLTALSSQTHSLSSNLTDVVVRVLLATQVYYPAHEIDTVRILLHCMPDESARLAFLRWVYPNIHPLPALQLAMDNVDVVAHFLTTPDCMNALWTNILYTHFTRQLDTAVHASSKAWNALLKVVLPGAPAVPIYLLLREALRTQREEANGEGLFEWERETASTALTPSSTSGAKRWNQQSAKKKELTNWSYLVRRTAIFLQLMSVSVAETLTGRTSSTPYSGFTAIAARPPSKGGSGSKRSNKASPHDAKDGAEEGAGGAVAATGAAGGAMNPSSTANAPRGLIGTLLLDTLELAVRYDDKDVLSFLMQLRLPEVVIKYVQLTQQQQQQQQQAANASTFPVSVTAQMPNPRAIEAANAAIMANYPSFAGVRSITQASTILERLQRLLWREAIQERHLDLIAVLAGAVRTLRSLFMSHQADVASLLSPMRYDRIDVNTGNPEGVVSTLSLQASGISPRPSPRTEAPGAAASAATSTVEHPNASVVAQSSKRSQNAAALHAVAEVNKEPTPSPPLQPMSSATQHSSAQMEAEEEQRFIEICLQNGRLAAREERRRRVTLVTWGIGGTSRTVDLPASGVVSSSVSVDVVPDAANAVRDAEAKGKEAEQQQLQYPAVLTGGCAPSLSSPALSLLLSLPTSLLSPNPQQLPPVLSIPDCKALDTKSSTRKSFKSVPYSTSNPSSLAVAPAAAAKTTHTVDKTPLRTAGSRATSAGQTQRQQRTRKAATTTSNDKNVTGSQMSSLHLPVAQSSTTTPPPCVENPVYFMYLLLDWAMFSTRLLQSPQPSTATVDTILYLLEHRCALSVPVLDLFLSGLTVTASRFVFDISLHSPALEDEGSTRPRNSTAYNRAGESTQTVTVELSLRYRTRLHRDTLLHLLVLHDQCQLAEYYLEYCYFLFASHQIDPEPKNGKPGRFPIHEQLRQQNLSTYKDSEGERTEGKGRSSTTPFPSTPAAFLRLMLRVNAHGLTAFDYAHSPAMLQLLEWYGCVPPTYRPNPRLFRQVLITSSSSHHRPSDESEAEPPAEVKGWALIEDEEEHKYNNLIDDPDARSGGGAHAANGRKKREILQFFPIPRLVLASDNFVALLDLTGAELASTAPLALTTDDATTAREEMEEKLASRESPKSNMQAQQAERQQLKSNRRLAALIAAEEKQLQLTQRRREQQELAKAMLFEQVAVQPLIAARHGATSNNAKSNGGKVKSSTASAPAPPALASGHGPANPSYLMRAVTASLRERWDAQRHPYVSDNVLWHNALEAQRQSSLPSGAVHFSSSVRKSRDDSYRGGLGGVLPILLSEEVSLLHLGLCAFDDELVSLYGEVHASSSQQHQQQYGDAPGGPSTDGGDEQNAGTGKGGAAAERSAAAAVPQAQLSAYSRMLLPPVLAGKPVQHEPREQQPQTDSLVKDQSQRKGKLGGHDSKGMSGGLVPSTSAVSTTSAAGRKVSASSISSALLPPPPPRLSHADIIFLLECEQFVVFPLALPTAYDDDLPPEGGNRSRSNTVLLGKEDSASLYGTPRSVGRELEAQLSGSTRTGSHAPYDMAAVINRCTGGDSSHADARSKSVAVPSSCASSALQPVFRVRSRAQTQKSVSSDAPLLRALLARQAATMSDLTDVSPHRYDAALLVSLTPMQLSGAAGSGGRGKSTVTMRALAERLTGTQFKQFSSRPVTGPSTSSSSSAHATVETVALLNVPPFVMSEAMMQSTAFHRAAPHSLVQAPCDDSTSPGDAGTTVGTATEATLPATYVAPTNIPTVMAARMEEWVARRWPAQRKLPPKLKQPKKFDIADADMAGVRTPPPSSPLRPLPPRPNEKGENDGKKETDSSLLPLPSVLDRVAPLGGVATASQQMLMRALLKHFSATTGAQLSEQMGLLIAPNYDVETVGDVAAAQRTLAAKNATPARKKRR</sequence>
<feature type="compositionally biased region" description="Polar residues" evidence="4">
    <location>
        <begin position="1495"/>
        <end position="1515"/>
    </location>
</feature>
<feature type="region of interest" description="Disordered" evidence="4">
    <location>
        <begin position="3738"/>
        <end position="3810"/>
    </location>
</feature>
<dbReference type="FunFam" id="1.25.40.20:FF:000669">
    <property type="entry name" value="SPRY domain/Ankyrin repeats (3 copies), putative"/>
    <property type="match status" value="1"/>
</dbReference>
<feature type="region of interest" description="Disordered" evidence="4">
    <location>
        <begin position="1972"/>
        <end position="2010"/>
    </location>
</feature>
<feature type="region of interest" description="Disordered" evidence="4">
    <location>
        <begin position="4329"/>
        <end position="4348"/>
    </location>
</feature>
<reference evidence="5 6" key="1">
    <citation type="journal article" date="2015" name="PLoS Pathog.">
        <title>Leptomonas seymouri: Adaptations to the Dixenous Life Cycle Analyzed by Genome Sequencing, Transcriptome Profiling and Co-infection with Leishmania donovani.</title>
        <authorList>
            <person name="Kraeva N."/>
            <person name="Butenko A."/>
            <person name="Hlavacova J."/>
            <person name="Kostygov A."/>
            <person name="Myskova J."/>
            <person name="Grybchuk D."/>
            <person name="Lestinova T."/>
            <person name="Votypka J."/>
            <person name="Volf P."/>
            <person name="Opperdoes F."/>
            <person name="Flegontov P."/>
            <person name="Lukes J."/>
            <person name="Yurchenko V."/>
        </authorList>
    </citation>
    <scope>NUCLEOTIDE SEQUENCE [LARGE SCALE GENOMIC DNA]</scope>
    <source>
        <strain evidence="5 6">ATCC 30220</strain>
    </source>
</reference>
<feature type="compositionally biased region" description="Low complexity" evidence="4">
    <location>
        <begin position="4269"/>
        <end position="4287"/>
    </location>
</feature>
<feature type="region of interest" description="Disordered" evidence="4">
    <location>
        <begin position="3577"/>
        <end position="3602"/>
    </location>
</feature>
<evidence type="ECO:0000256" key="3">
    <source>
        <dbReference type="SAM" id="Coils"/>
    </source>
</evidence>
<evidence type="ECO:0000313" key="6">
    <source>
        <dbReference type="Proteomes" id="UP000038009"/>
    </source>
</evidence>
<feature type="region of interest" description="Disordered" evidence="4">
    <location>
        <begin position="1305"/>
        <end position="1334"/>
    </location>
</feature>
<keyword evidence="2" id="KW-0040">ANK repeat</keyword>
<keyword evidence="1" id="KW-0677">Repeat</keyword>
<feature type="compositionally biased region" description="Basic and acidic residues" evidence="4">
    <location>
        <begin position="4873"/>
        <end position="4886"/>
    </location>
</feature>